<evidence type="ECO:0000256" key="2">
    <source>
        <dbReference type="SAM" id="MobiDB-lite"/>
    </source>
</evidence>
<dbReference type="InterPro" id="IPR036875">
    <property type="entry name" value="Znf_CCHC_sf"/>
</dbReference>
<comment type="caution">
    <text evidence="4">The sequence shown here is derived from an EMBL/GenBank/DDBJ whole genome shotgun (WGS) entry which is preliminary data.</text>
</comment>
<name>A0A7J9C449_GOSGO</name>
<keyword evidence="1" id="KW-0863">Zinc-finger</keyword>
<evidence type="ECO:0000313" key="5">
    <source>
        <dbReference type="Proteomes" id="UP000593579"/>
    </source>
</evidence>
<feature type="region of interest" description="Disordered" evidence="2">
    <location>
        <begin position="1"/>
        <end position="26"/>
    </location>
</feature>
<keyword evidence="5" id="KW-1185">Reference proteome</keyword>
<keyword evidence="1" id="KW-0479">Metal-binding</keyword>
<evidence type="ECO:0000313" key="4">
    <source>
        <dbReference type="EMBL" id="MBA0743252.1"/>
    </source>
</evidence>
<dbReference type="InterPro" id="IPR001878">
    <property type="entry name" value="Znf_CCHC"/>
</dbReference>
<dbReference type="OrthoDB" id="1751950at2759"/>
<evidence type="ECO:0000259" key="3">
    <source>
        <dbReference type="PROSITE" id="PS50158"/>
    </source>
</evidence>
<dbReference type="PANTHER" id="PTHR31286">
    <property type="entry name" value="GLYCINE-RICH CELL WALL STRUCTURAL PROTEIN 1.8-LIKE"/>
    <property type="match status" value="1"/>
</dbReference>
<protein>
    <recommendedName>
        <fullName evidence="3">CCHC-type domain-containing protein</fullName>
    </recommendedName>
</protein>
<dbReference type="SUPFAM" id="SSF57756">
    <property type="entry name" value="Retrovirus zinc finger-like domains"/>
    <property type="match status" value="1"/>
</dbReference>
<sequence>MNGAESLSDDRIGEGEDSTADRNTKRVQFKYESDDSLANMVVDSSPISRVSWKDKLLRGSVSNSLNGVVNLNVEFEDGDISRSNLNGIPAIDFSDRINKILIKGIELTVVVKLLGRNIGYRALYNHITSLWKPTQSFRLMDVANGYYLIRFQSRCVGLDPLSRTAGIPVPEEDIREDWKFGWRMLVNGQLERVEIEALSEVCFSCGKYGHLKNLCPSSLTDRSGHGGEGIPKTYLSSKIASANKGDALLKMGEAFGR</sequence>
<dbReference type="PANTHER" id="PTHR31286:SF173">
    <property type="entry name" value="DUF4283 DOMAIN-CONTAINING PROTEIN"/>
    <property type="match status" value="1"/>
</dbReference>
<reference evidence="4 5" key="1">
    <citation type="journal article" date="2019" name="Genome Biol. Evol.">
        <title>Insights into the evolution of the New World diploid cottons (Gossypium, subgenus Houzingenia) based on genome sequencing.</title>
        <authorList>
            <person name="Grover C.E."/>
            <person name="Arick M.A. 2nd"/>
            <person name="Thrash A."/>
            <person name="Conover J.L."/>
            <person name="Sanders W.S."/>
            <person name="Peterson D.G."/>
            <person name="Frelichowski J.E."/>
            <person name="Scheffler J.A."/>
            <person name="Scheffler B.E."/>
            <person name="Wendel J.F."/>
        </authorList>
    </citation>
    <scope>NUCLEOTIDE SEQUENCE [LARGE SCALE GENOMIC DNA]</scope>
    <source>
        <strain evidence="4">5</strain>
        <tissue evidence="4">Leaf</tissue>
    </source>
</reference>
<feature type="compositionally biased region" description="Basic and acidic residues" evidence="2">
    <location>
        <begin position="8"/>
        <end position="26"/>
    </location>
</feature>
<dbReference type="SMART" id="SM00343">
    <property type="entry name" value="ZnF_C2HC"/>
    <property type="match status" value="1"/>
</dbReference>
<organism evidence="4 5">
    <name type="scientific">Gossypium gossypioides</name>
    <name type="common">Mexican cotton</name>
    <name type="synonym">Selera gossypioides</name>
    <dbReference type="NCBI Taxonomy" id="34282"/>
    <lineage>
        <taxon>Eukaryota</taxon>
        <taxon>Viridiplantae</taxon>
        <taxon>Streptophyta</taxon>
        <taxon>Embryophyta</taxon>
        <taxon>Tracheophyta</taxon>
        <taxon>Spermatophyta</taxon>
        <taxon>Magnoliopsida</taxon>
        <taxon>eudicotyledons</taxon>
        <taxon>Gunneridae</taxon>
        <taxon>Pentapetalae</taxon>
        <taxon>rosids</taxon>
        <taxon>malvids</taxon>
        <taxon>Malvales</taxon>
        <taxon>Malvaceae</taxon>
        <taxon>Malvoideae</taxon>
        <taxon>Gossypium</taxon>
    </lineage>
</organism>
<feature type="domain" description="CCHC-type" evidence="3">
    <location>
        <begin position="202"/>
        <end position="217"/>
    </location>
</feature>
<dbReference type="InterPro" id="IPR040256">
    <property type="entry name" value="At4g02000-like"/>
</dbReference>
<evidence type="ECO:0000256" key="1">
    <source>
        <dbReference type="PROSITE-ProRule" id="PRU00047"/>
    </source>
</evidence>
<keyword evidence="1" id="KW-0862">Zinc</keyword>
<proteinExistence type="predicted"/>
<dbReference type="Proteomes" id="UP000593579">
    <property type="component" value="Unassembled WGS sequence"/>
</dbReference>
<dbReference type="GO" id="GO:0008270">
    <property type="term" value="F:zinc ion binding"/>
    <property type="evidence" value="ECO:0007669"/>
    <property type="project" value="UniProtKB-KW"/>
</dbReference>
<accession>A0A7J9C449</accession>
<dbReference type="PROSITE" id="PS50158">
    <property type="entry name" value="ZF_CCHC"/>
    <property type="match status" value="1"/>
</dbReference>
<dbReference type="GO" id="GO:0003676">
    <property type="term" value="F:nucleic acid binding"/>
    <property type="evidence" value="ECO:0007669"/>
    <property type="project" value="InterPro"/>
</dbReference>
<gene>
    <name evidence="4" type="ORF">Gogos_005957</name>
</gene>
<dbReference type="EMBL" id="JABEZY010000008">
    <property type="protein sequence ID" value="MBA0743252.1"/>
    <property type="molecule type" value="Genomic_DNA"/>
</dbReference>
<dbReference type="AlphaFoldDB" id="A0A7J9C449"/>